<name>A0A385DVD8_9CAUD</name>
<accession>A0A385DVD8</accession>
<reference evidence="1 2" key="1">
    <citation type="submission" date="2018-07" db="EMBL/GenBank/DDBJ databases">
        <authorList>
            <person name="Khadka D."/>
            <person name="Jones J."/>
            <person name="Carrillo K."/>
            <person name="Beckwith M.D."/>
            <person name="Griffiths E.C."/>
            <person name="LeFan V.M."/>
            <person name="Nayek S."/>
            <person name="Layton S.R."/>
            <person name="Kim T."/>
            <person name="Hughes L."/>
            <person name="Garlena R.A."/>
            <person name="Russell D.A."/>
            <person name="Pope W.H."/>
            <person name="Jacobs-Sera D."/>
            <person name="Hatfull G.F."/>
        </authorList>
    </citation>
    <scope>NUCLEOTIDE SEQUENCE [LARGE SCALE GENOMIC DNA]</scope>
</reference>
<dbReference type="KEGG" id="vg:55611184"/>
<organism evidence="1 2">
    <name type="scientific">Streptomyces phage Comrade</name>
    <dbReference type="NCBI Taxonomy" id="2301714"/>
    <lineage>
        <taxon>Viruses</taxon>
        <taxon>Duplodnaviria</taxon>
        <taxon>Heunggongvirae</taxon>
        <taxon>Uroviricota</taxon>
        <taxon>Caudoviricetes</taxon>
        <taxon>Stanwilliamsviridae</taxon>
        <taxon>Loccivirinae</taxon>
        <taxon>Gilsonvirus</taxon>
        <taxon>Gilsonvirus comrade</taxon>
    </lineage>
</organism>
<sequence length="68" mass="7487">MAEMPEEMKNLGVLIAVSKIIEVFSDLVQAADKASPEIKAFVKPFENEVDKTAKALESLFGKDFLEGK</sequence>
<gene>
    <name evidence="1" type="primary">206</name>
    <name evidence="1" type="ORF">SEA_COMRADE_206</name>
</gene>
<dbReference type="Proteomes" id="UP000262230">
    <property type="component" value="Segment"/>
</dbReference>
<evidence type="ECO:0000313" key="2">
    <source>
        <dbReference type="Proteomes" id="UP000262230"/>
    </source>
</evidence>
<dbReference type="RefSeq" id="YP_009840967.1">
    <property type="nucleotide sequence ID" value="NC_048728.1"/>
</dbReference>
<dbReference type="GeneID" id="55611184"/>
<keyword evidence="2" id="KW-1185">Reference proteome</keyword>
<dbReference type="EMBL" id="MH651172">
    <property type="protein sequence ID" value="AXQ63443.1"/>
    <property type="molecule type" value="Genomic_DNA"/>
</dbReference>
<proteinExistence type="predicted"/>
<evidence type="ECO:0000313" key="1">
    <source>
        <dbReference type="EMBL" id="AXQ63443.1"/>
    </source>
</evidence>
<protein>
    <submittedName>
        <fullName evidence="1">Uncharacterized protein</fullName>
    </submittedName>
</protein>